<dbReference type="EMBL" id="CP042161">
    <property type="protein sequence ID" value="QDS35503.1"/>
    <property type="molecule type" value="Genomic_DNA"/>
</dbReference>
<name>A0A517I9E4_BREBE</name>
<proteinExistence type="predicted"/>
<dbReference type="GeneID" id="95748631"/>
<gene>
    <name evidence="2" type="ORF">FPS98_16620</name>
</gene>
<sequence length="144" mass="15751">MIKKLMTLGAVVSVLTFGSQAAFASDGWADTKETAHAINDGGSFFQTISDSTDVDWYYWKNDSDKINWVFELQSPTGVNYDYDWIAYGPNGQMSGTAGDLGPGQIDAATGSGFGRGTTIYFKVRGHSSQDFDSRHAYAVYLSTW</sequence>
<evidence type="ECO:0000256" key="1">
    <source>
        <dbReference type="SAM" id="SignalP"/>
    </source>
</evidence>
<keyword evidence="1" id="KW-0732">Signal</keyword>
<evidence type="ECO:0000313" key="3">
    <source>
        <dbReference type="Proteomes" id="UP000317713"/>
    </source>
</evidence>
<dbReference type="Gene3D" id="2.60.120.380">
    <property type="match status" value="1"/>
</dbReference>
<accession>A0A517I9E4</accession>
<feature type="signal peptide" evidence="1">
    <location>
        <begin position="1"/>
        <end position="24"/>
    </location>
</feature>
<dbReference type="AlphaFoldDB" id="A0A517I9E4"/>
<dbReference type="RefSeq" id="WP_069845975.1">
    <property type="nucleotide sequence ID" value="NZ_CP042161.1"/>
</dbReference>
<feature type="chain" id="PRO_5022048805" evidence="1">
    <location>
        <begin position="25"/>
        <end position="144"/>
    </location>
</feature>
<organism evidence="2 3">
    <name type="scientific">Brevibacillus brevis</name>
    <name type="common">Bacillus brevis</name>
    <dbReference type="NCBI Taxonomy" id="1393"/>
    <lineage>
        <taxon>Bacteria</taxon>
        <taxon>Bacillati</taxon>
        <taxon>Bacillota</taxon>
        <taxon>Bacilli</taxon>
        <taxon>Bacillales</taxon>
        <taxon>Paenibacillaceae</taxon>
        <taxon>Brevibacillus</taxon>
    </lineage>
</organism>
<evidence type="ECO:0000313" key="2">
    <source>
        <dbReference type="EMBL" id="QDS35503.1"/>
    </source>
</evidence>
<reference evidence="2 3" key="1">
    <citation type="submission" date="2019-07" db="EMBL/GenBank/DDBJ databases">
        <title>Characterization of Brevibacillus brevis HK544, as a potential biocontrol agent.</title>
        <authorList>
            <person name="Kim H."/>
        </authorList>
    </citation>
    <scope>NUCLEOTIDE SEQUENCE [LARGE SCALE GENOMIC DNA]</scope>
    <source>
        <strain evidence="2 3">HK544</strain>
    </source>
</reference>
<protein>
    <submittedName>
        <fullName evidence="2">Uncharacterized protein</fullName>
    </submittedName>
</protein>
<dbReference type="Proteomes" id="UP000317713">
    <property type="component" value="Chromosome"/>
</dbReference>